<sequence>MTPTTATSATSTATTSPAADVHGPPTTEPPPAGGTAEDWVAVAAALNTRLTERRLTQQRLADLSRISVATIRVLQRGTSPRRVRDTTLAAVSRALAWPDGHLLSILLRSGVPNTDTDPATGTSPLASVTASLRPHHHPDRRPEARSPTEPDSGQHPLARIATDLDTASAAIDDARAHLTHTDQVHSAERDLALAWLETATARLEQAQAILSQAAPMPTSACVDASAGLDRQLS</sequence>
<feature type="region of interest" description="Disordered" evidence="1">
    <location>
        <begin position="113"/>
        <end position="156"/>
    </location>
</feature>
<dbReference type="Gene3D" id="1.10.260.40">
    <property type="entry name" value="lambda repressor-like DNA-binding domains"/>
    <property type="match status" value="1"/>
</dbReference>
<comment type="caution">
    <text evidence="2">The sequence shown here is derived from an EMBL/GenBank/DDBJ whole genome shotgun (WGS) entry which is preliminary data.</text>
</comment>
<organism evidence="2 3">
    <name type="scientific">Frankia nepalensis</name>
    <dbReference type="NCBI Taxonomy" id="1836974"/>
    <lineage>
        <taxon>Bacteria</taxon>
        <taxon>Bacillati</taxon>
        <taxon>Actinomycetota</taxon>
        <taxon>Actinomycetes</taxon>
        <taxon>Frankiales</taxon>
        <taxon>Frankiaceae</taxon>
        <taxon>Frankia</taxon>
    </lineage>
</organism>
<dbReference type="Proteomes" id="UP000604475">
    <property type="component" value="Unassembled WGS sequence"/>
</dbReference>
<proteinExistence type="predicted"/>
<reference evidence="2" key="1">
    <citation type="submission" date="2020-12" db="EMBL/GenBank/DDBJ databases">
        <title>Genomic characterization of non-nitrogen-fixing Frankia strains.</title>
        <authorList>
            <person name="Carlos-Shanley C."/>
            <person name="Guerra T."/>
            <person name="Hahn D."/>
        </authorList>
    </citation>
    <scope>NUCLEOTIDE SEQUENCE</scope>
    <source>
        <strain evidence="2">CN6</strain>
    </source>
</reference>
<name>A0A937RC22_9ACTN</name>
<dbReference type="GO" id="GO:0003677">
    <property type="term" value="F:DNA binding"/>
    <property type="evidence" value="ECO:0007669"/>
    <property type="project" value="InterPro"/>
</dbReference>
<evidence type="ECO:0000313" key="3">
    <source>
        <dbReference type="Proteomes" id="UP000604475"/>
    </source>
</evidence>
<dbReference type="RefSeq" id="WP_202998746.1">
    <property type="nucleotide sequence ID" value="NZ_JADWYU010000142.1"/>
</dbReference>
<dbReference type="AlphaFoldDB" id="A0A937RC22"/>
<dbReference type="SUPFAM" id="SSF47413">
    <property type="entry name" value="lambda repressor-like DNA-binding domains"/>
    <property type="match status" value="1"/>
</dbReference>
<feature type="compositionally biased region" description="Low complexity" evidence="1">
    <location>
        <begin position="1"/>
        <end position="25"/>
    </location>
</feature>
<protein>
    <submittedName>
        <fullName evidence="2">Uncharacterized protein</fullName>
    </submittedName>
</protein>
<evidence type="ECO:0000313" key="2">
    <source>
        <dbReference type="EMBL" id="MBL7626230.1"/>
    </source>
</evidence>
<feature type="region of interest" description="Disordered" evidence="1">
    <location>
        <begin position="1"/>
        <end position="36"/>
    </location>
</feature>
<keyword evidence="3" id="KW-1185">Reference proteome</keyword>
<evidence type="ECO:0000256" key="1">
    <source>
        <dbReference type="SAM" id="MobiDB-lite"/>
    </source>
</evidence>
<gene>
    <name evidence="2" type="ORF">I7412_03370</name>
</gene>
<dbReference type="EMBL" id="JAEACQ010000123">
    <property type="protein sequence ID" value="MBL7626230.1"/>
    <property type="molecule type" value="Genomic_DNA"/>
</dbReference>
<feature type="compositionally biased region" description="Polar residues" evidence="1">
    <location>
        <begin position="113"/>
        <end position="130"/>
    </location>
</feature>
<accession>A0A937RC22</accession>
<dbReference type="InterPro" id="IPR010982">
    <property type="entry name" value="Lambda_DNA-bd_dom_sf"/>
</dbReference>